<proteinExistence type="predicted"/>
<dbReference type="PANTHER" id="PTHR22957">
    <property type="entry name" value="TBC1 DOMAIN FAMILY MEMBER GTPASE-ACTIVATING PROTEIN"/>
    <property type="match status" value="1"/>
</dbReference>
<organism evidence="3">
    <name type="scientific">Zeugodacus cucurbitae</name>
    <name type="common">Melon fruit fly</name>
    <name type="synonym">Bactrocera cucurbitae</name>
    <dbReference type="NCBI Taxonomy" id="28588"/>
    <lineage>
        <taxon>Eukaryota</taxon>
        <taxon>Metazoa</taxon>
        <taxon>Ecdysozoa</taxon>
        <taxon>Arthropoda</taxon>
        <taxon>Hexapoda</taxon>
        <taxon>Insecta</taxon>
        <taxon>Pterygota</taxon>
        <taxon>Neoptera</taxon>
        <taxon>Endopterygota</taxon>
        <taxon>Diptera</taxon>
        <taxon>Brachycera</taxon>
        <taxon>Muscomorpha</taxon>
        <taxon>Tephritoidea</taxon>
        <taxon>Tephritidae</taxon>
        <taxon>Zeugodacus</taxon>
        <taxon>Zeugodacus</taxon>
    </lineage>
</organism>
<dbReference type="Gene3D" id="1.10.8.270">
    <property type="entry name" value="putative rabgap domain of human tbc1 domain family member 14 like domains"/>
    <property type="match status" value="1"/>
</dbReference>
<dbReference type="PROSITE" id="PS50086">
    <property type="entry name" value="TBC_RABGAP"/>
    <property type="match status" value="1"/>
</dbReference>
<evidence type="ECO:0000259" key="2">
    <source>
        <dbReference type="PROSITE" id="PS50086"/>
    </source>
</evidence>
<dbReference type="GO" id="GO:0005096">
    <property type="term" value="F:GTPase activator activity"/>
    <property type="evidence" value="ECO:0007669"/>
    <property type="project" value="UniProtKB-KW"/>
</dbReference>
<evidence type="ECO:0000313" key="3">
    <source>
        <dbReference type="EMBL" id="JAC96702.1"/>
    </source>
</evidence>
<keyword evidence="1" id="KW-0343">GTPase activation</keyword>
<dbReference type="PANTHER" id="PTHR22957:SF27">
    <property type="entry name" value="TBC1 DOMAIN FAMILY MEMBER 13"/>
    <property type="match status" value="1"/>
</dbReference>
<evidence type="ECO:0000256" key="1">
    <source>
        <dbReference type="ARBA" id="ARBA00022468"/>
    </source>
</evidence>
<dbReference type="GO" id="GO:0006886">
    <property type="term" value="P:intracellular protein transport"/>
    <property type="evidence" value="ECO:0007669"/>
    <property type="project" value="TreeGrafter"/>
</dbReference>
<accession>A0A0A1WE58</accession>
<dbReference type="FunFam" id="1.10.472.80:FF:000009">
    <property type="entry name" value="TBC1 domain family member 13"/>
    <property type="match status" value="1"/>
</dbReference>
<reference evidence="3" key="2">
    <citation type="journal article" date="2015" name="Gigascience">
        <title>Reconstructing a comprehensive transcriptome assembly of a white-pupal translocated strain of the pest fruit fly Bactrocera cucurbitae.</title>
        <authorList>
            <person name="Sim S.B."/>
            <person name="Calla B."/>
            <person name="Hall B."/>
            <person name="DeRego T."/>
            <person name="Geib S.M."/>
        </authorList>
    </citation>
    <scope>NUCLEOTIDE SEQUENCE</scope>
</reference>
<feature type="domain" description="Rab-GAP TBC" evidence="2">
    <location>
        <begin position="1"/>
        <end position="148"/>
    </location>
</feature>
<sequence>MAMEEGLEAHWEVVQRILFLYAKLNPGQGYVQGMNEIVGPIYYIMASDPDLEYRKYAEADCFFCFTALMSEIRDFFIKTLDDSEGGIKFMMAKLANMLKEKDPEVFNKLKEQELHPQYYSFRWITLLLSQEFPLPDVVRIWDSVFSDEHRFEFLIRICCAMILIQRDLILQNDFASNVKLLQNYPPIDINIVLSHAVSLNG</sequence>
<dbReference type="InterPro" id="IPR000195">
    <property type="entry name" value="Rab-GAP-TBC_dom"/>
</dbReference>
<protein>
    <submittedName>
        <fullName evidence="3">TBC1 domain family member 13</fullName>
    </submittedName>
</protein>
<name>A0A0A1WE58_ZEUCU</name>
<dbReference type="AlphaFoldDB" id="A0A0A1WE58"/>
<dbReference type="SUPFAM" id="SSF47923">
    <property type="entry name" value="Ypt/Rab-GAP domain of gyp1p"/>
    <property type="match status" value="2"/>
</dbReference>
<dbReference type="SMART" id="SM00164">
    <property type="entry name" value="TBC"/>
    <property type="match status" value="1"/>
</dbReference>
<dbReference type="InterPro" id="IPR035969">
    <property type="entry name" value="Rab-GAP_TBC_sf"/>
</dbReference>
<dbReference type="Gene3D" id="1.10.472.80">
    <property type="entry name" value="Ypt/Rab-GAP domain of gyp1p, domain 3"/>
    <property type="match status" value="1"/>
</dbReference>
<reference evidence="3" key="1">
    <citation type="submission" date="2014-11" db="EMBL/GenBank/DDBJ databases">
        <authorList>
            <person name="Geib S."/>
        </authorList>
    </citation>
    <scope>NUCLEOTIDE SEQUENCE</scope>
</reference>
<dbReference type="EMBL" id="GBXI01017589">
    <property type="protein sequence ID" value="JAC96702.1"/>
    <property type="molecule type" value="Transcribed_RNA"/>
</dbReference>
<dbReference type="Pfam" id="PF00566">
    <property type="entry name" value="RabGAP-TBC"/>
    <property type="match status" value="1"/>
</dbReference>
<gene>
    <name evidence="3" type="primary">TBC1D13_1</name>
    <name evidence="3" type="ORF">g.18738</name>
</gene>